<organism evidence="6 7">
    <name type="scientific">Roseibium salinum</name>
    <dbReference type="NCBI Taxonomy" id="1604349"/>
    <lineage>
        <taxon>Bacteria</taxon>
        <taxon>Pseudomonadati</taxon>
        <taxon>Pseudomonadota</taxon>
        <taxon>Alphaproteobacteria</taxon>
        <taxon>Hyphomicrobiales</taxon>
        <taxon>Stappiaceae</taxon>
        <taxon>Roseibium</taxon>
    </lineage>
</organism>
<comment type="caution">
    <text evidence="6">The sequence shown here is derived from an EMBL/GenBank/DDBJ whole genome shotgun (WGS) entry which is preliminary data.</text>
</comment>
<dbReference type="InterPro" id="IPR036390">
    <property type="entry name" value="WH_DNA-bd_sf"/>
</dbReference>
<keyword evidence="2" id="KW-0805">Transcription regulation</keyword>
<proteinExistence type="inferred from homology"/>
<evidence type="ECO:0000259" key="5">
    <source>
        <dbReference type="PROSITE" id="PS50931"/>
    </source>
</evidence>
<evidence type="ECO:0000256" key="4">
    <source>
        <dbReference type="ARBA" id="ARBA00023163"/>
    </source>
</evidence>
<dbReference type="Proteomes" id="UP001300261">
    <property type="component" value="Unassembled WGS sequence"/>
</dbReference>
<evidence type="ECO:0000313" key="7">
    <source>
        <dbReference type="Proteomes" id="UP001300261"/>
    </source>
</evidence>
<dbReference type="InterPro" id="IPR005119">
    <property type="entry name" value="LysR_subst-bd"/>
</dbReference>
<evidence type="ECO:0000256" key="3">
    <source>
        <dbReference type="ARBA" id="ARBA00023125"/>
    </source>
</evidence>
<dbReference type="SUPFAM" id="SSF53850">
    <property type="entry name" value="Periplasmic binding protein-like II"/>
    <property type="match status" value="1"/>
</dbReference>
<dbReference type="PANTHER" id="PTHR30346">
    <property type="entry name" value="TRANSCRIPTIONAL DUAL REGULATOR HCAR-RELATED"/>
    <property type="match status" value="1"/>
</dbReference>
<dbReference type="PRINTS" id="PR00039">
    <property type="entry name" value="HTHLYSR"/>
</dbReference>
<dbReference type="SUPFAM" id="SSF46785">
    <property type="entry name" value="Winged helix' DNA-binding domain"/>
    <property type="match status" value="1"/>
</dbReference>
<dbReference type="EMBL" id="JAPEVI010000002">
    <property type="protein sequence ID" value="MCX2721329.1"/>
    <property type="molecule type" value="Genomic_DNA"/>
</dbReference>
<sequence>MDKSLVQFLAVAEEGTISGAAASLLVTQPTLTFNMRKLEETLGVRLFERSSRGVKLTPYGETLYENVIIMSRLYKNALNAIERQRVQSEEGLSIGTGYSWWALFLKRLVFEYGNRTLGAPVNVSLGNKLRCMDQLLAGDISLFIGHRIDALAPGVQADFIEIGLVHDGYFVREDHPLLGRVRTEAEVAAFPTTLAFPPEARQQRLLLGQGYGQPGGQQPEYLGHAFTSNSLEACLEYLRASDAVMRHTDLMAGEFARKGIAQVKMKPDQEPAYQPVGIHVLPERRSDKRLAGLIDRIYEEARAIIAGTAPSA</sequence>
<keyword evidence="7" id="KW-1185">Reference proteome</keyword>
<dbReference type="InterPro" id="IPR036388">
    <property type="entry name" value="WH-like_DNA-bd_sf"/>
</dbReference>
<protein>
    <submittedName>
        <fullName evidence="6">LysR family transcriptional regulator</fullName>
    </submittedName>
</protein>
<dbReference type="PROSITE" id="PS50931">
    <property type="entry name" value="HTH_LYSR"/>
    <property type="match status" value="1"/>
</dbReference>
<dbReference type="Gene3D" id="1.10.10.10">
    <property type="entry name" value="Winged helix-like DNA-binding domain superfamily/Winged helix DNA-binding domain"/>
    <property type="match status" value="1"/>
</dbReference>
<dbReference type="InterPro" id="IPR000847">
    <property type="entry name" value="LysR_HTH_N"/>
</dbReference>
<comment type="similarity">
    <text evidence="1">Belongs to the LysR transcriptional regulatory family.</text>
</comment>
<feature type="domain" description="HTH lysR-type" evidence="5">
    <location>
        <begin position="1"/>
        <end position="57"/>
    </location>
</feature>
<dbReference type="RefSeq" id="WP_265961031.1">
    <property type="nucleotide sequence ID" value="NZ_JAPEVI010000002.1"/>
</dbReference>
<dbReference type="Pfam" id="PF00126">
    <property type="entry name" value="HTH_1"/>
    <property type="match status" value="1"/>
</dbReference>
<accession>A0ABT3QWM7</accession>
<dbReference type="Pfam" id="PF03466">
    <property type="entry name" value="LysR_substrate"/>
    <property type="match status" value="1"/>
</dbReference>
<name>A0ABT3QWM7_9HYPH</name>
<keyword evidence="4" id="KW-0804">Transcription</keyword>
<evidence type="ECO:0000256" key="1">
    <source>
        <dbReference type="ARBA" id="ARBA00009437"/>
    </source>
</evidence>
<reference evidence="6 7" key="1">
    <citation type="journal article" date="2016" name="Int. J. Syst. Evol. Microbiol.">
        <title>Labrenzia salina sp. nov., isolated from the rhizosphere of the halophyte Arthrocnemum macrostachyum.</title>
        <authorList>
            <person name="Camacho M."/>
            <person name="Redondo-Gomez S."/>
            <person name="Rodriguez-Llorente I."/>
            <person name="Rohde M."/>
            <person name="Sproer C."/>
            <person name="Schumann P."/>
            <person name="Klenk H.P."/>
            <person name="Montero-Calasanz M.D.C."/>
        </authorList>
    </citation>
    <scope>NUCLEOTIDE SEQUENCE [LARGE SCALE GENOMIC DNA]</scope>
    <source>
        <strain evidence="6 7">DSM 29163</strain>
    </source>
</reference>
<keyword evidence="3" id="KW-0238">DNA-binding</keyword>
<dbReference type="PANTHER" id="PTHR30346:SF9">
    <property type="entry name" value="LYSR FAMILY TRANSCRIPTIONAL REGULATOR"/>
    <property type="match status" value="1"/>
</dbReference>
<evidence type="ECO:0000313" key="6">
    <source>
        <dbReference type="EMBL" id="MCX2721329.1"/>
    </source>
</evidence>
<evidence type="ECO:0000256" key="2">
    <source>
        <dbReference type="ARBA" id="ARBA00023015"/>
    </source>
</evidence>
<gene>
    <name evidence="6" type="ORF">ON753_02765</name>
</gene>